<evidence type="ECO:0000313" key="4">
    <source>
        <dbReference type="Proteomes" id="UP000283530"/>
    </source>
</evidence>
<dbReference type="STRING" id="337451.A0A443PIB5"/>
<dbReference type="InterPro" id="IPR003819">
    <property type="entry name" value="TauD/TfdA-like"/>
</dbReference>
<dbReference type="Pfam" id="PF02668">
    <property type="entry name" value="TauD"/>
    <property type="match status" value="1"/>
</dbReference>
<dbReference type="AlphaFoldDB" id="A0A443PIB5"/>
<proteinExistence type="predicted"/>
<keyword evidence="4" id="KW-1185">Reference proteome</keyword>
<dbReference type="Proteomes" id="UP000283530">
    <property type="component" value="Unassembled WGS sequence"/>
</dbReference>
<dbReference type="SUPFAM" id="SSF51197">
    <property type="entry name" value="Clavaminate synthase-like"/>
    <property type="match status" value="1"/>
</dbReference>
<protein>
    <submittedName>
        <fullName evidence="3">Clavaminate synthase-like protein</fullName>
    </submittedName>
</protein>
<evidence type="ECO:0000256" key="1">
    <source>
        <dbReference type="ARBA" id="ARBA00023002"/>
    </source>
</evidence>
<dbReference type="Gene3D" id="3.60.130.10">
    <property type="entry name" value="Clavaminate synthase-like"/>
    <property type="match status" value="1"/>
</dbReference>
<gene>
    <name evidence="3" type="ORF">CKAN_01960500</name>
</gene>
<name>A0A443PIB5_9MAGN</name>
<accession>A0A443PIB5</accession>
<evidence type="ECO:0000313" key="3">
    <source>
        <dbReference type="EMBL" id="RWR90508.1"/>
    </source>
</evidence>
<reference evidence="3 4" key="1">
    <citation type="journal article" date="2019" name="Nat. Plants">
        <title>Stout camphor tree genome fills gaps in understanding of flowering plant genome evolution.</title>
        <authorList>
            <person name="Chaw S.M."/>
            <person name="Liu Y.C."/>
            <person name="Wu Y.W."/>
            <person name="Wang H.Y."/>
            <person name="Lin C.I."/>
            <person name="Wu C.S."/>
            <person name="Ke H.M."/>
            <person name="Chang L.Y."/>
            <person name="Hsu C.Y."/>
            <person name="Yang H.T."/>
            <person name="Sudianto E."/>
            <person name="Hsu M.H."/>
            <person name="Wu K.P."/>
            <person name="Wang L.N."/>
            <person name="Leebens-Mack J.H."/>
            <person name="Tsai I.J."/>
        </authorList>
    </citation>
    <scope>NUCLEOTIDE SEQUENCE [LARGE SCALE GENOMIC DNA]</scope>
    <source>
        <strain evidence="4">cv. Chaw 1501</strain>
        <tissue evidence="3">Young leaves</tissue>
    </source>
</reference>
<comment type="caution">
    <text evidence="3">The sequence shown here is derived from an EMBL/GenBank/DDBJ whole genome shotgun (WGS) entry which is preliminary data.</text>
</comment>
<dbReference type="OrthoDB" id="408743at2759"/>
<evidence type="ECO:0000259" key="2">
    <source>
        <dbReference type="Pfam" id="PF02668"/>
    </source>
</evidence>
<dbReference type="EMBL" id="QPKB01000008">
    <property type="protein sequence ID" value="RWR90508.1"/>
    <property type="molecule type" value="Genomic_DNA"/>
</dbReference>
<keyword evidence="1" id="KW-0560">Oxidoreductase</keyword>
<organism evidence="3 4">
    <name type="scientific">Cinnamomum micranthum f. kanehirae</name>
    <dbReference type="NCBI Taxonomy" id="337451"/>
    <lineage>
        <taxon>Eukaryota</taxon>
        <taxon>Viridiplantae</taxon>
        <taxon>Streptophyta</taxon>
        <taxon>Embryophyta</taxon>
        <taxon>Tracheophyta</taxon>
        <taxon>Spermatophyta</taxon>
        <taxon>Magnoliopsida</taxon>
        <taxon>Magnoliidae</taxon>
        <taxon>Laurales</taxon>
        <taxon>Lauraceae</taxon>
        <taxon>Cinnamomum</taxon>
    </lineage>
</organism>
<dbReference type="PANTHER" id="PTHR10696:SF21">
    <property type="entry name" value="TAUD_TFDA-LIKE DOMAIN-CONTAINING PROTEIN"/>
    <property type="match status" value="1"/>
</dbReference>
<feature type="domain" description="TauD/TfdA-like" evidence="2">
    <location>
        <begin position="74"/>
        <end position="245"/>
    </location>
</feature>
<dbReference type="InterPro" id="IPR042098">
    <property type="entry name" value="TauD-like_sf"/>
</dbReference>
<sequence>MGFVEGKMEEEKVLGGAVLPKVLQPSCTGERRTCDLAEMVHNERVWHGALLFRGIEVFSLSLTAELQIPCFSLKEFPSKVFFFCSNPSPAGGDISIVPSHIIVEKMEEMVPDFVTRLSETGSIFRVKTRKDEVSVATIASKTWKCLLQIVTKSNQKDGSTEFIYGPMNPIRDLGGKRVWFNNILGYTDNERDLEVSFSDGSPFPVEAVDAYKNILEEKYCINLSWQKGDILLVDNLSVQYSRRPRKKPPSVILVSIWK</sequence>
<dbReference type="InterPro" id="IPR050411">
    <property type="entry name" value="AlphaKG_dependent_hydroxylases"/>
</dbReference>
<dbReference type="PANTHER" id="PTHR10696">
    <property type="entry name" value="GAMMA-BUTYROBETAINE HYDROXYLASE-RELATED"/>
    <property type="match status" value="1"/>
</dbReference>
<dbReference type="GO" id="GO:0016491">
    <property type="term" value="F:oxidoreductase activity"/>
    <property type="evidence" value="ECO:0007669"/>
    <property type="project" value="UniProtKB-KW"/>
</dbReference>